<proteinExistence type="inferred from homology"/>
<keyword evidence="4" id="KW-0046">Antibiotic resistance</keyword>
<evidence type="ECO:0000256" key="3">
    <source>
        <dbReference type="ARBA" id="ARBA00023315"/>
    </source>
</evidence>
<protein>
    <recommendedName>
        <fullName evidence="4">Aminoglycoside N(3)-acetyltransferase</fullName>
        <ecNumber evidence="4">2.3.1.-</ecNumber>
    </recommendedName>
</protein>
<dbReference type="GO" id="GO:0046677">
    <property type="term" value="P:response to antibiotic"/>
    <property type="evidence" value="ECO:0007669"/>
    <property type="project" value="UniProtKB-KW"/>
</dbReference>
<comment type="catalytic activity">
    <reaction evidence="4">
        <text>a 2-deoxystreptamine antibiotic + acetyl-CoA = an N(3)-acetyl-2-deoxystreptamine antibiotic + CoA + H(+)</text>
        <dbReference type="Rhea" id="RHEA:12665"/>
        <dbReference type="ChEBI" id="CHEBI:15378"/>
        <dbReference type="ChEBI" id="CHEBI:57287"/>
        <dbReference type="ChEBI" id="CHEBI:57288"/>
        <dbReference type="ChEBI" id="CHEBI:57921"/>
        <dbReference type="ChEBI" id="CHEBI:77452"/>
        <dbReference type="EC" id="2.3.1.81"/>
    </reaction>
</comment>
<dbReference type="InterPro" id="IPR003679">
    <property type="entry name" value="Amioglycoside_AcTrfase"/>
</dbReference>
<comment type="caution">
    <text evidence="5">The sequence shown here is derived from an EMBL/GenBank/DDBJ whole genome shotgun (WGS) entry which is preliminary data.</text>
</comment>
<dbReference type="GO" id="GO:0046353">
    <property type="term" value="F:aminoglycoside 3-N-acetyltransferase activity"/>
    <property type="evidence" value="ECO:0007669"/>
    <property type="project" value="UniProtKB-EC"/>
</dbReference>
<evidence type="ECO:0000256" key="4">
    <source>
        <dbReference type="RuleBase" id="RU365031"/>
    </source>
</evidence>
<gene>
    <name evidence="5" type="ORF">KHA93_20835</name>
</gene>
<dbReference type="EC" id="2.3.1.-" evidence="4"/>
<comment type="similarity">
    <text evidence="1 4">Belongs to the antibiotic N-acetyltransferase family.</text>
</comment>
<evidence type="ECO:0000313" key="6">
    <source>
        <dbReference type="Proteomes" id="UP000682713"/>
    </source>
</evidence>
<dbReference type="PANTHER" id="PTHR11104:SF0">
    <property type="entry name" value="SPBETA PROPHAGE-DERIVED AMINOGLYCOSIDE N(3')-ACETYLTRANSFERASE-LIKE PROTEIN YOKD"/>
    <property type="match status" value="1"/>
</dbReference>
<accession>A0A942TRL4</accession>
<dbReference type="EMBL" id="JAGYPJ010000001">
    <property type="protein sequence ID" value="MBS4202058.1"/>
    <property type="molecule type" value="Genomic_DNA"/>
</dbReference>
<reference evidence="5 6" key="1">
    <citation type="submission" date="2021-05" db="EMBL/GenBank/DDBJ databases">
        <title>Novel Bacillus species.</title>
        <authorList>
            <person name="Liu G."/>
        </authorList>
    </citation>
    <scope>NUCLEOTIDE SEQUENCE [LARGE SCALE GENOMIC DNA]</scope>
    <source>
        <strain evidence="5 6">FJAT-49732</strain>
    </source>
</reference>
<dbReference type="InterPro" id="IPR028345">
    <property type="entry name" value="Antibiotic_NAT-like"/>
</dbReference>
<dbReference type="PANTHER" id="PTHR11104">
    <property type="entry name" value="AMINOGLYCOSIDE N3-ACETYLTRANSFERASE"/>
    <property type="match status" value="1"/>
</dbReference>
<name>A0A942TRL4_9BACI</name>
<dbReference type="AlphaFoldDB" id="A0A942TRL4"/>
<dbReference type="Proteomes" id="UP000682713">
    <property type="component" value="Unassembled WGS sequence"/>
</dbReference>
<dbReference type="RefSeq" id="WP_213112474.1">
    <property type="nucleotide sequence ID" value="NZ_JAGYPJ010000001.1"/>
</dbReference>
<evidence type="ECO:0000256" key="1">
    <source>
        <dbReference type="ARBA" id="ARBA00006383"/>
    </source>
</evidence>
<dbReference type="Pfam" id="PF02522">
    <property type="entry name" value="Antibiotic_NAT"/>
    <property type="match status" value="1"/>
</dbReference>
<evidence type="ECO:0000256" key="2">
    <source>
        <dbReference type="ARBA" id="ARBA00022679"/>
    </source>
</evidence>
<sequence length="259" mass="28779">MLTKKQLIEDFKRVGIKEGMVLVVHTSLRNIGYIEGGPEVVIESLLEILGDEGTLVMPSMTSGDELFDPKTTPTEGMGIVAETFWRMPSVLRSVHPNSAFAAYGKYASEIVAEHPIDQPEGIKSPIGKVYQLDGRILLLGVSHDSNTTIHLAESLNDVPYRTYSTVLISNNGKIEKIEVPIINHCCQNFKKMESLLKEEGYLTVGTIGNGVCQFMKARDVVEVASTQLKKNPYYFLCEDECEECTEAREYVISQNGKKV</sequence>
<keyword evidence="3 4" id="KW-0012">Acyltransferase</keyword>
<keyword evidence="6" id="KW-1185">Reference proteome</keyword>
<evidence type="ECO:0000313" key="5">
    <source>
        <dbReference type="EMBL" id="MBS4202058.1"/>
    </source>
</evidence>
<organism evidence="5 6">
    <name type="scientific">Lederbergia citrisecunda</name>
    <dbReference type="NCBI Taxonomy" id="2833583"/>
    <lineage>
        <taxon>Bacteria</taxon>
        <taxon>Bacillati</taxon>
        <taxon>Bacillota</taxon>
        <taxon>Bacilli</taxon>
        <taxon>Bacillales</taxon>
        <taxon>Bacillaceae</taxon>
        <taxon>Lederbergia</taxon>
    </lineage>
</organism>
<dbReference type="SUPFAM" id="SSF110710">
    <property type="entry name" value="TTHA0583/YokD-like"/>
    <property type="match status" value="1"/>
</dbReference>
<keyword evidence="2 4" id="KW-0808">Transferase</keyword>